<evidence type="ECO:0000313" key="2">
    <source>
        <dbReference type="Proteomes" id="UP000662857"/>
    </source>
</evidence>
<protein>
    <submittedName>
        <fullName evidence="1">Uncharacterized protein</fullName>
    </submittedName>
</protein>
<evidence type="ECO:0000313" key="1">
    <source>
        <dbReference type="EMBL" id="QSB13402.1"/>
    </source>
</evidence>
<proteinExistence type="predicted"/>
<reference evidence="1" key="1">
    <citation type="submission" date="2021-02" db="EMBL/GenBank/DDBJ databases">
        <title>Natrosporangium hydrolyticum gen. nov., sp. nov, a haloalkaliphilic actinobacterium from a soda solonchak soil.</title>
        <authorList>
            <person name="Sorokin D.Y."/>
            <person name="Khijniak T.V."/>
            <person name="Zakharycheva A.P."/>
            <person name="Boueva O.V."/>
            <person name="Ariskina E.V."/>
            <person name="Hahnke R.L."/>
            <person name="Bunk B."/>
            <person name="Sproer C."/>
            <person name="Schumann P."/>
            <person name="Evtushenko L.I."/>
            <person name="Kublanov I.V."/>
        </authorList>
    </citation>
    <scope>NUCLEOTIDE SEQUENCE</scope>
    <source>
        <strain evidence="1">DSM 106523</strain>
    </source>
</reference>
<dbReference type="Proteomes" id="UP000662857">
    <property type="component" value="Chromosome"/>
</dbReference>
<name>A0A895YAY3_9ACTN</name>
<organism evidence="1 2">
    <name type="scientific">Natronosporangium hydrolyticum</name>
    <dbReference type="NCBI Taxonomy" id="2811111"/>
    <lineage>
        <taxon>Bacteria</taxon>
        <taxon>Bacillati</taxon>
        <taxon>Actinomycetota</taxon>
        <taxon>Actinomycetes</taxon>
        <taxon>Micromonosporales</taxon>
        <taxon>Micromonosporaceae</taxon>
        <taxon>Natronosporangium</taxon>
    </lineage>
</organism>
<dbReference type="AlphaFoldDB" id="A0A895YAY3"/>
<gene>
    <name evidence="1" type="ORF">JQS43_17495</name>
</gene>
<dbReference type="RefSeq" id="WP_239675485.1">
    <property type="nucleotide sequence ID" value="NZ_CP070499.1"/>
</dbReference>
<sequence>MLERGDLTALHEPFSNLADYGETDLDGRTFESPASLLTWLAGQPPEVGLFLPFIPQALSWEPGERPEWRRSARWHTDVNASSGFQHRDRRYPHTTENSDQLARFAARHRPFYEQLHSQRLIVAPREPMTGP</sequence>
<dbReference type="EMBL" id="CP070499">
    <property type="protein sequence ID" value="QSB13402.1"/>
    <property type="molecule type" value="Genomic_DNA"/>
</dbReference>
<keyword evidence="2" id="KW-1185">Reference proteome</keyword>
<accession>A0A895YAY3</accession>
<dbReference type="KEGG" id="nhy:JQS43_17495"/>